<feature type="region of interest" description="Disordered" evidence="1">
    <location>
        <begin position="1"/>
        <end position="21"/>
    </location>
</feature>
<gene>
    <name evidence="2" type="ORF">GCM10012285_36420</name>
</gene>
<dbReference type="Proteomes" id="UP000600080">
    <property type="component" value="Unassembled WGS sequence"/>
</dbReference>
<proteinExistence type="predicted"/>
<evidence type="ECO:0000313" key="3">
    <source>
        <dbReference type="Proteomes" id="UP000600080"/>
    </source>
</evidence>
<evidence type="ECO:0000313" key="2">
    <source>
        <dbReference type="EMBL" id="GGN48884.1"/>
    </source>
</evidence>
<reference evidence="3" key="1">
    <citation type="journal article" date="2019" name="Int. J. Syst. Evol. Microbiol.">
        <title>The Global Catalogue of Microorganisms (GCM) 10K type strain sequencing project: providing services to taxonomists for standard genome sequencing and annotation.</title>
        <authorList>
            <consortium name="The Broad Institute Genomics Platform"/>
            <consortium name="The Broad Institute Genome Sequencing Center for Infectious Disease"/>
            <person name="Wu L."/>
            <person name="Ma J."/>
        </authorList>
    </citation>
    <scope>NUCLEOTIDE SEQUENCE [LARGE SCALE GENOMIC DNA]</scope>
    <source>
        <strain evidence="3">CGMCC 4.7323</strain>
    </source>
</reference>
<dbReference type="Gene3D" id="3.40.50.720">
    <property type="entry name" value="NAD(P)-binding Rossmann-like Domain"/>
    <property type="match status" value="1"/>
</dbReference>
<protein>
    <recommendedName>
        <fullName evidence="4">Zinc-binding dehydrogenase</fullName>
    </recommendedName>
</protein>
<organism evidence="2 3">
    <name type="scientific">Streptomyces kronopolitis</name>
    <dbReference type="NCBI Taxonomy" id="1612435"/>
    <lineage>
        <taxon>Bacteria</taxon>
        <taxon>Bacillati</taxon>
        <taxon>Actinomycetota</taxon>
        <taxon>Actinomycetes</taxon>
        <taxon>Kitasatosporales</taxon>
        <taxon>Streptomycetaceae</taxon>
        <taxon>Streptomyces</taxon>
    </lineage>
</organism>
<name>A0ABQ2JJM5_9ACTN</name>
<comment type="caution">
    <text evidence="2">The sequence shown here is derived from an EMBL/GenBank/DDBJ whole genome shotgun (WGS) entry which is preliminary data.</text>
</comment>
<dbReference type="Gene3D" id="3.90.180.10">
    <property type="entry name" value="Medium-chain alcohol dehydrogenases, catalytic domain"/>
    <property type="match status" value="1"/>
</dbReference>
<evidence type="ECO:0000256" key="1">
    <source>
        <dbReference type="SAM" id="MobiDB-lite"/>
    </source>
</evidence>
<dbReference type="EMBL" id="BMND01000015">
    <property type="protein sequence ID" value="GGN48884.1"/>
    <property type="molecule type" value="Genomic_DNA"/>
</dbReference>
<sequence length="77" mass="8022">MAPERISVVADGPAPPPGVRRAGALDASPGALERIADAIHSGEITVPIAAAYPLEQLREAVTRQAERHVHGKIVIAL</sequence>
<dbReference type="Pfam" id="PF13602">
    <property type="entry name" value="ADH_zinc_N_2"/>
    <property type="match status" value="1"/>
</dbReference>
<accession>A0ABQ2JJM5</accession>
<evidence type="ECO:0008006" key="4">
    <source>
        <dbReference type="Google" id="ProtNLM"/>
    </source>
</evidence>
<keyword evidence="3" id="KW-1185">Reference proteome</keyword>